<organism evidence="1 2">
    <name type="scientific">Nephila pilipes</name>
    <name type="common">Giant wood spider</name>
    <name type="synonym">Nephila maculata</name>
    <dbReference type="NCBI Taxonomy" id="299642"/>
    <lineage>
        <taxon>Eukaryota</taxon>
        <taxon>Metazoa</taxon>
        <taxon>Ecdysozoa</taxon>
        <taxon>Arthropoda</taxon>
        <taxon>Chelicerata</taxon>
        <taxon>Arachnida</taxon>
        <taxon>Araneae</taxon>
        <taxon>Araneomorphae</taxon>
        <taxon>Entelegynae</taxon>
        <taxon>Araneoidea</taxon>
        <taxon>Nephilidae</taxon>
        <taxon>Nephila</taxon>
    </lineage>
</organism>
<name>A0A8X6NK32_NEPPI</name>
<sequence length="142" mass="15346">MHRTEKPNTILTIVGTRKNESPHGHRREHIWVLCAGVGGGRIAILGGDRPIVDGRALQLNLQVLAIPPALSPFEVSGTTGTCHQSPANFLVSVEMRFSPSDLVTDLLTSQSAHLVTSTKCWGLQSVSHVPTLENIFLPYNGC</sequence>
<keyword evidence="2" id="KW-1185">Reference proteome</keyword>
<dbReference type="AlphaFoldDB" id="A0A8X6NK32"/>
<proteinExistence type="predicted"/>
<gene>
    <name evidence="1" type="ORF">NPIL_17551</name>
</gene>
<protein>
    <submittedName>
        <fullName evidence="1">Uncharacterized protein</fullName>
    </submittedName>
</protein>
<reference evidence="1" key="1">
    <citation type="submission" date="2020-08" db="EMBL/GenBank/DDBJ databases">
        <title>Multicomponent nature underlies the extraordinary mechanical properties of spider dragline silk.</title>
        <authorList>
            <person name="Kono N."/>
            <person name="Nakamura H."/>
            <person name="Mori M."/>
            <person name="Yoshida Y."/>
            <person name="Ohtoshi R."/>
            <person name="Malay A.D."/>
            <person name="Moran D.A.P."/>
            <person name="Tomita M."/>
            <person name="Numata K."/>
            <person name="Arakawa K."/>
        </authorList>
    </citation>
    <scope>NUCLEOTIDE SEQUENCE</scope>
</reference>
<accession>A0A8X6NK32</accession>
<evidence type="ECO:0000313" key="1">
    <source>
        <dbReference type="EMBL" id="GFT19491.1"/>
    </source>
</evidence>
<evidence type="ECO:0000313" key="2">
    <source>
        <dbReference type="Proteomes" id="UP000887013"/>
    </source>
</evidence>
<dbReference type="EMBL" id="BMAW01010581">
    <property type="protein sequence ID" value="GFT19491.1"/>
    <property type="molecule type" value="Genomic_DNA"/>
</dbReference>
<comment type="caution">
    <text evidence="1">The sequence shown here is derived from an EMBL/GenBank/DDBJ whole genome shotgun (WGS) entry which is preliminary data.</text>
</comment>
<dbReference type="Proteomes" id="UP000887013">
    <property type="component" value="Unassembled WGS sequence"/>
</dbReference>